<protein>
    <submittedName>
        <fullName evidence="1">Uncharacterized protein</fullName>
    </submittedName>
</protein>
<accession>A0AAW1X381</accession>
<evidence type="ECO:0000313" key="1">
    <source>
        <dbReference type="EMBL" id="KAK9930464.1"/>
    </source>
</evidence>
<name>A0AAW1X381_RUBAR</name>
<dbReference type="AlphaFoldDB" id="A0AAW1X381"/>
<proteinExistence type="predicted"/>
<keyword evidence="2" id="KW-1185">Reference proteome</keyword>
<gene>
    <name evidence="1" type="ORF">M0R45_027501</name>
</gene>
<sequence>MAGIVEAGSGSVMVTFWLAPVRGVGAPSRRAWCPRSYIHMALGPKRLGVVTSGWSVQLTATYAAYGAHVHSCMVHAPWTVDQDLPFLPARMIKRSLF</sequence>
<comment type="caution">
    <text evidence="1">The sequence shown here is derived from an EMBL/GenBank/DDBJ whole genome shotgun (WGS) entry which is preliminary data.</text>
</comment>
<dbReference type="EMBL" id="JBEDUW010000005">
    <property type="protein sequence ID" value="KAK9930464.1"/>
    <property type="molecule type" value="Genomic_DNA"/>
</dbReference>
<reference evidence="1 2" key="1">
    <citation type="journal article" date="2023" name="G3 (Bethesda)">
        <title>A chromosome-length genome assembly and annotation of blackberry (Rubus argutus, cv. 'Hillquist').</title>
        <authorList>
            <person name="Bruna T."/>
            <person name="Aryal R."/>
            <person name="Dudchenko O."/>
            <person name="Sargent D.J."/>
            <person name="Mead D."/>
            <person name="Buti M."/>
            <person name="Cavallini A."/>
            <person name="Hytonen T."/>
            <person name="Andres J."/>
            <person name="Pham M."/>
            <person name="Weisz D."/>
            <person name="Mascagni F."/>
            <person name="Usai G."/>
            <person name="Natali L."/>
            <person name="Bassil N."/>
            <person name="Fernandez G.E."/>
            <person name="Lomsadze A."/>
            <person name="Armour M."/>
            <person name="Olukolu B."/>
            <person name="Poorten T."/>
            <person name="Britton C."/>
            <person name="Davik J."/>
            <person name="Ashrafi H."/>
            <person name="Aiden E.L."/>
            <person name="Borodovsky M."/>
            <person name="Worthington M."/>
        </authorList>
    </citation>
    <scope>NUCLEOTIDE SEQUENCE [LARGE SCALE GENOMIC DNA]</scope>
    <source>
        <strain evidence="1">PI 553951</strain>
    </source>
</reference>
<dbReference type="Proteomes" id="UP001457282">
    <property type="component" value="Unassembled WGS sequence"/>
</dbReference>
<organism evidence="1 2">
    <name type="scientific">Rubus argutus</name>
    <name type="common">Southern blackberry</name>
    <dbReference type="NCBI Taxonomy" id="59490"/>
    <lineage>
        <taxon>Eukaryota</taxon>
        <taxon>Viridiplantae</taxon>
        <taxon>Streptophyta</taxon>
        <taxon>Embryophyta</taxon>
        <taxon>Tracheophyta</taxon>
        <taxon>Spermatophyta</taxon>
        <taxon>Magnoliopsida</taxon>
        <taxon>eudicotyledons</taxon>
        <taxon>Gunneridae</taxon>
        <taxon>Pentapetalae</taxon>
        <taxon>rosids</taxon>
        <taxon>fabids</taxon>
        <taxon>Rosales</taxon>
        <taxon>Rosaceae</taxon>
        <taxon>Rosoideae</taxon>
        <taxon>Rosoideae incertae sedis</taxon>
        <taxon>Rubus</taxon>
    </lineage>
</organism>
<evidence type="ECO:0000313" key="2">
    <source>
        <dbReference type="Proteomes" id="UP001457282"/>
    </source>
</evidence>